<evidence type="ECO:0000256" key="4">
    <source>
        <dbReference type="ARBA" id="ARBA00022989"/>
    </source>
</evidence>
<dbReference type="PANTHER" id="PTHR24298:SF800">
    <property type="entry name" value="CYTOCHROME P450 89A2-RELATED"/>
    <property type="match status" value="1"/>
</dbReference>
<evidence type="ECO:0000313" key="9">
    <source>
        <dbReference type="EMBL" id="KAJ4953253.1"/>
    </source>
</evidence>
<dbReference type="InterPro" id="IPR051103">
    <property type="entry name" value="Plant_metabolite_P450s"/>
</dbReference>
<organism evidence="9 10">
    <name type="scientific">Protea cynaroides</name>
    <dbReference type="NCBI Taxonomy" id="273540"/>
    <lineage>
        <taxon>Eukaryota</taxon>
        <taxon>Viridiplantae</taxon>
        <taxon>Streptophyta</taxon>
        <taxon>Embryophyta</taxon>
        <taxon>Tracheophyta</taxon>
        <taxon>Spermatophyta</taxon>
        <taxon>Magnoliopsida</taxon>
        <taxon>Proteales</taxon>
        <taxon>Proteaceae</taxon>
        <taxon>Protea</taxon>
    </lineage>
</organism>
<dbReference type="InterPro" id="IPR036396">
    <property type="entry name" value="Cyt_P450_sf"/>
</dbReference>
<dbReference type="PRINTS" id="PR00465">
    <property type="entry name" value="EP450IV"/>
</dbReference>
<dbReference type="GO" id="GO:0016020">
    <property type="term" value="C:membrane"/>
    <property type="evidence" value="ECO:0007669"/>
    <property type="project" value="UniProtKB-SubCell"/>
</dbReference>
<keyword evidence="8" id="KW-0503">Monooxygenase</keyword>
<dbReference type="PANTHER" id="PTHR24298">
    <property type="entry name" value="FLAVONOID 3'-MONOOXYGENASE-RELATED"/>
    <property type="match status" value="1"/>
</dbReference>
<keyword evidence="8" id="KW-0560">Oxidoreductase</keyword>
<accession>A0A9Q0JWV8</accession>
<keyword evidence="3 7" id="KW-0479">Metal-binding</keyword>
<comment type="caution">
    <text evidence="9">The sequence shown here is derived from an EMBL/GenBank/DDBJ whole genome shotgun (WGS) entry which is preliminary data.</text>
</comment>
<sequence>MGDDEEITEEDLQKMPYLKAVVLEGLRRHPPLHYGLTHAVTTEFYLDGHVIPKNATVHFMVAEMGWDPEVWENPMEFCPDRFLSAVGFDITGKNGIKMMPFGVGRRICPGNYNLALLLLEYFVANLVKDFKWMAVDGEEIDFSESEQFEVVMKSPLWAYISLRVK</sequence>
<keyword evidence="2" id="KW-0812">Transmembrane</keyword>
<feature type="binding site" description="axial binding residue" evidence="7">
    <location>
        <position position="108"/>
    </location>
    <ligand>
        <name>heme</name>
        <dbReference type="ChEBI" id="CHEBI:30413"/>
    </ligand>
    <ligandPart>
        <name>Fe</name>
        <dbReference type="ChEBI" id="CHEBI:18248"/>
    </ligandPart>
</feature>
<dbReference type="PROSITE" id="PS00086">
    <property type="entry name" value="CYTOCHROME_P450"/>
    <property type="match status" value="1"/>
</dbReference>
<keyword evidence="10" id="KW-1185">Reference proteome</keyword>
<name>A0A9Q0JWV8_9MAGN</name>
<dbReference type="GO" id="GO:0016709">
    <property type="term" value="F:oxidoreductase activity, acting on paired donors, with incorporation or reduction of molecular oxygen, NAD(P)H as one donor, and incorporation of one atom of oxygen"/>
    <property type="evidence" value="ECO:0007669"/>
    <property type="project" value="TreeGrafter"/>
</dbReference>
<keyword evidence="6" id="KW-0472">Membrane</keyword>
<dbReference type="InterPro" id="IPR002403">
    <property type="entry name" value="Cyt_P450_E_grp-IV"/>
</dbReference>
<dbReference type="InterPro" id="IPR017972">
    <property type="entry name" value="Cyt_P450_CS"/>
</dbReference>
<gene>
    <name evidence="9" type="ORF">NE237_030085</name>
</gene>
<dbReference type="OrthoDB" id="1055148at2759"/>
<dbReference type="Gene3D" id="1.10.630.10">
    <property type="entry name" value="Cytochrome P450"/>
    <property type="match status" value="1"/>
</dbReference>
<dbReference type="SUPFAM" id="SSF48264">
    <property type="entry name" value="Cytochrome P450"/>
    <property type="match status" value="1"/>
</dbReference>
<comment type="similarity">
    <text evidence="8">Belongs to the cytochrome P450 family.</text>
</comment>
<comment type="cofactor">
    <cofactor evidence="7">
        <name>heme</name>
        <dbReference type="ChEBI" id="CHEBI:30413"/>
    </cofactor>
</comment>
<evidence type="ECO:0000256" key="8">
    <source>
        <dbReference type="RuleBase" id="RU000461"/>
    </source>
</evidence>
<evidence type="ECO:0000256" key="6">
    <source>
        <dbReference type="ARBA" id="ARBA00023136"/>
    </source>
</evidence>
<keyword evidence="4" id="KW-1133">Transmembrane helix</keyword>
<comment type="subcellular location">
    <subcellularLocation>
        <location evidence="1">Membrane</location>
        <topology evidence="1">Single-pass membrane protein</topology>
    </subcellularLocation>
</comment>
<protein>
    <recommendedName>
        <fullName evidence="11">Cytochrome P450</fullName>
    </recommendedName>
</protein>
<reference evidence="9" key="1">
    <citation type="journal article" date="2023" name="Plant J.">
        <title>The genome of the king protea, Protea cynaroides.</title>
        <authorList>
            <person name="Chang J."/>
            <person name="Duong T.A."/>
            <person name="Schoeman C."/>
            <person name="Ma X."/>
            <person name="Roodt D."/>
            <person name="Barker N."/>
            <person name="Li Z."/>
            <person name="Van de Peer Y."/>
            <person name="Mizrachi E."/>
        </authorList>
    </citation>
    <scope>NUCLEOTIDE SEQUENCE</scope>
    <source>
        <tissue evidence="9">Young leaves</tissue>
    </source>
</reference>
<dbReference type="Pfam" id="PF00067">
    <property type="entry name" value="p450"/>
    <property type="match status" value="1"/>
</dbReference>
<dbReference type="InterPro" id="IPR001128">
    <property type="entry name" value="Cyt_P450"/>
</dbReference>
<evidence type="ECO:0000256" key="5">
    <source>
        <dbReference type="ARBA" id="ARBA00023004"/>
    </source>
</evidence>
<dbReference type="EMBL" id="JAMYWD010000012">
    <property type="protein sequence ID" value="KAJ4953253.1"/>
    <property type="molecule type" value="Genomic_DNA"/>
</dbReference>
<proteinExistence type="inferred from homology"/>
<evidence type="ECO:0000256" key="1">
    <source>
        <dbReference type="ARBA" id="ARBA00004167"/>
    </source>
</evidence>
<evidence type="ECO:0000256" key="7">
    <source>
        <dbReference type="PIRSR" id="PIRSR602403-1"/>
    </source>
</evidence>
<evidence type="ECO:0008006" key="11">
    <source>
        <dbReference type="Google" id="ProtNLM"/>
    </source>
</evidence>
<evidence type="ECO:0000313" key="10">
    <source>
        <dbReference type="Proteomes" id="UP001141806"/>
    </source>
</evidence>
<dbReference type="GO" id="GO:0020037">
    <property type="term" value="F:heme binding"/>
    <property type="evidence" value="ECO:0007669"/>
    <property type="project" value="InterPro"/>
</dbReference>
<evidence type="ECO:0000256" key="2">
    <source>
        <dbReference type="ARBA" id="ARBA00022692"/>
    </source>
</evidence>
<dbReference type="GO" id="GO:0005506">
    <property type="term" value="F:iron ion binding"/>
    <property type="evidence" value="ECO:0007669"/>
    <property type="project" value="InterPro"/>
</dbReference>
<keyword evidence="5 7" id="KW-0408">Iron</keyword>
<dbReference type="Proteomes" id="UP001141806">
    <property type="component" value="Unassembled WGS sequence"/>
</dbReference>
<keyword evidence="7 8" id="KW-0349">Heme</keyword>
<dbReference type="AlphaFoldDB" id="A0A9Q0JWV8"/>
<evidence type="ECO:0000256" key="3">
    <source>
        <dbReference type="ARBA" id="ARBA00022723"/>
    </source>
</evidence>